<organism evidence="10 11">
    <name type="scientific">Bombyx mori</name>
    <name type="common">Silk moth</name>
    <dbReference type="NCBI Taxonomy" id="7091"/>
    <lineage>
        <taxon>Eukaryota</taxon>
        <taxon>Metazoa</taxon>
        <taxon>Ecdysozoa</taxon>
        <taxon>Arthropoda</taxon>
        <taxon>Hexapoda</taxon>
        <taxon>Insecta</taxon>
        <taxon>Pterygota</taxon>
        <taxon>Neoptera</taxon>
        <taxon>Endopterygota</taxon>
        <taxon>Lepidoptera</taxon>
        <taxon>Glossata</taxon>
        <taxon>Ditrysia</taxon>
        <taxon>Bombycoidea</taxon>
        <taxon>Bombycidae</taxon>
        <taxon>Bombycinae</taxon>
        <taxon>Bombyx</taxon>
    </lineage>
</organism>
<dbReference type="PANTHER" id="PTHR12770">
    <property type="entry name" value="RUS1 FAMILY PROTEIN C16ORF58"/>
    <property type="match status" value="1"/>
</dbReference>
<accession>A0A8R1WJ16</accession>
<feature type="domain" description="Protein root UVB sensitive/RUS" evidence="8">
    <location>
        <begin position="43"/>
        <end position="273"/>
    </location>
</feature>
<evidence type="ECO:0000313" key="10">
    <source>
        <dbReference type="EnsemblMetazoa" id="XP_004929852.1"/>
    </source>
</evidence>
<dbReference type="AlphaFoldDB" id="A0A8R1WJ16"/>
<comment type="similarity">
    <text evidence="2">Belongs to the RUS1 family.</text>
</comment>
<evidence type="ECO:0000256" key="6">
    <source>
        <dbReference type="SAM" id="MobiDB-lite"/>
    </source>
</evidence>
<protein>
    <submittedName>
        <fullName evidence="10">Uncharacterized protein</fullName>
    </submittedName>
</protein>
<feature type="region of interest" description="Disordered" evidence="6">
    <location>
        <begin position="528"/>
        <end position="570"/>
    </location>
</feature>
<evidence type="ECO:0000313" key="11">
    <source>
        <dbReference type="Proteomes" id="UP000005204"/>
    </source>
</evidence>
<feature type="domain" description="Root UVB sensitive protein C-terminal" evidence="9">
    <location>
        <begin position="275"/>
        <end position="469"/>
    </location>
</feature>
<evidence type="ECO:0000259" key="9">
    <source>
        <dbReference type="Pfam" id="PF24160"/>
    </source>
</evidence>
<reference evidence="10" key="2">
    <citation type="submission" date="2022-06" db="UniProtKB">
        <authorList>
            <consortium name="EnsemblMetazoa"/>
        </authorList>
    </citation>
    <scope>IDENTIFICATION</scope>
    <source>
        <strain evidence="10">p50T (Dazao)</strain>
    </source>
</reference>
<keyword evidence="4 7" id="KW-1133">Transmembrane helix</keyword>
<evidence type="ECO:0000256" key="5">
    <source>
        <dbReference type="ARBA" id="ARBA00023136"/>
    </source>
</evidence>
<name>A0A8R1WJ16_BOMMO</name>
<evidence type="ECO:0000256" key="4">
    <source>
        <dbReference type="ARBA" id="ARBA00022989"/>
    </source>
</evidence>
<feature type="transmembrane region" description="Helical" evidence="7">
    <location>
        <begin position="366"/>
        <end position="388"/>
    </location>
</feature>
<feature type="transmembrane region" description="Helical" evidence="7">
    <location>
        <begin position="215"/>
        <end position="248"/>
    </location>
</feature>
<dbReference type="PANTHER" id="PTHR12770:SF31">
    <property type="entry name" value="RUS FAMILY MEMBER 1"/>
    <property type="match status" value="1"/>
</dbReference>
<keyword evidence="5 7" id="KW-0472">Membrane</keyword>
<dbReference type="InterPro" id="IPR054549">
    <property type="entry name" value="UVB_sens_RUS_dom"/>
</dbReference>
<evidence type="ECO:0000256" key="2">
    <source>
        <dbReference type="ARBA" id="ARBA00007558"/>
    </source>
</evidence>
<dbReference type="OrthoDB" id="364779at2759"/>
<dbReference type="RefSeq" id="XP_004929852.1">
    <property type="nucleotide sequence ID" value="XM_004929795.5"/>
</dbReference>
<dbReference type="EnsemblMetazoa" id="XM_004929795.4">
    <property type="protein sequence ID" value="XP_004929852.1"/>
    <property type="gene ID" value="LOC101737871"/>
</dbReference>
<proteinExistence type="inferred from homology"/>
<dbReference type="GO" id="GO:0016020">
    <property type="term" value="C:membrane"/>
    <property type="evidence" value="ECO:0007669"/>
    <property type="project" value="UniProtKB-SubCell"/>
</dbReference>
<feature type="compositionally biased region" description="Basic and acidic residues" evidence="6">
    <location>
        <begin position="547"/>
        <end position="570"/>
    </location>
</feature>
<dbReference type="Pfam" id="PF24160">
    <property type="entry name" value="UVB_sens_C"/>
    <property type="match status" value="1"/>
</dbReference>
<evidence type="ECO:0000256" key="3">
    <source>
        <dbReference type="ARBA" id="ARBA00022692"/>
    </source>
</evidence>
<sequence length="570" mass="65092">MSSQPEGEIIVKEKYGSSSTERIYIKPPEQAMVVVYDETKINYFRNWFTNVFLPKGYPDSVSRDYSAYQIWDTAQAFCSTITGTLATQEVLRGVGVGDTTATPLAATVTWVIKDGCGHLGRILFAFTHGTCLDAYSKKWRLYADILNDAAMCIEIALPYFKNYTTVVLCVSTVMKAIVGVSGGATRAAMTQHHAVRGNMADVSAKDSAQETAVNLIASFTALFIISVFGSNAFIFVFIMMLHIAFNYFAVRAVCLRTMNEPRFLEFINIYLTKERIATPCEVNRREPVAFYQMGSHTLDLKLCGFQIKMGVSIKDLIKKKYPKASHLKNIKDVYENRNYIIIPNVQDRKMYVLLNEKAMNDDILRAYFHAVLLSVIICVINDVPLPVYQAPNEERPFAQVCRTIQTTDWSREPIETHVFNEFKFEPSYDLMKYVNRIVQREWMRIKTGMMRIGWDLNKHLLMVDEWRISSVKPLSQYAPIEGRVSTKDYVISEADAKLTKELLMELEHGDGVTYGVVETKPLMHYKKEASKRRVHDIGTETESPEIEEYREPNTEAEVKAEVPKENRKKD</sequence>
<evidence type="ECO:0000259" key="8">
    <source>
        <dbReference type="Pfam" id="PF04884"/>
    </source>
</evidence>
<dbReference type="Proteomes" id="UP000005204">
    <property type="component" value="Unassembled WGS sequence"/>
</dbReference>
<keyword evidence="11" id="KW-1185">Reference proteome</keyword>
<reference evidence="11" key="1">
    <citation type="journal article" date="2008" name="Insect Biochem. Mol. Biol.">
        <title>The genome of a lepidopteran model insect, the silkworm Bombyx mori.</title>
        <authorList>
            <consortium name="International Silkworm Genome Consortium"/>
        </authorList>
    </citation>
    <scope>NUCLEOTIDE SEQUENCE [LARGE SCALE GENOMIC DNA]</scope>
    <source>
        <strain evidence="11">p50T</strain>
    </source>
</reference>
<dbReference type="Pfam" id="PF04884">
    <property type="entry name" value="UVB_sens_prot"/>
    <property type="match status" value="1"/>
</dbReference>
<dbReference type="InterPro" id="IPR055412">
    <property type="entry name" value="UVB_sens_C"/>
</dbReference>
<dbReference type="GeneID" id="101737871"/>
<keyword evidence="3 7" id="KW-0812">Transmembrane</keyword>
<evidence type="ECO:0000256" key="7">
    <source>
        <dbReference type="SAM" id="Phobius"/>
    </source>
</evidence>
<dbReference type="KEGG" id="bmor:101737871"/>
<comment type="subcellular location">
    <subcellularLocation>
        <location evidence="1">Membrane</location>
    </subcellularLocation>
</comment>
<dbReference type="InterPro" id="IPR006968">
    <property type="entry name" value="RUS_fam"/>
</dbReference>
<evidence type="ECO:0000256" key="1">
    <source>
        <dbReference type="ARBA" id="ARBA00004370"/>
    </source>
</evidence>